<evidence type="ECO:0000256" key="2">
    <source>
        <dbReference type="ARBA" id="ARBA00022490"/>
    </source>
</evidence>
<comment type="subcellular location">
    <subcellularLocation>
        <location evidence="1">Cytoplasm</location>
    </subcellularLocation>
</comment>
<dbReference type="Gene3D" id="3.40.50.300">
    <property type="entry name" value="P-loop containing nucleotide triphosphate hydrolases"/>
    <property type="match status" value="2"/>
</dbReference>
<evidence type="ECO:0000256" key="9">
    <source>
        <dbReference type="ARBA" id="ARBA00023125"/>
    </source>
</evidence>
<keyword evidence="9" id="KW-0238">DNA-binding</keyword>
<evidence type="ECO:0000256" key="7">
    <source>
        <dbReference type="ARBA" id="ARBA00022840"/>
    </source>
</evidence>
<evidence type="ECO:0000313" key="16">
    <source>
        <dbReference type="Proteomes" id="UP000274772"/>
    </source>
</evidence>
<dbReference type="EMBL" id="AP018586">
    <property type="protein sequence ID" value="BBD91307.1"/>
    <property type="molecule type" value="Genomic_DNA"/>
</dbReference>
<proteinExistence type="inferred from homology"/>
<keyword evidence="3" id="KW-0677">Repeat</keyword>
<dbReference type="InterPro" id="IPR017871">
    <property type="entry name" value="ABC_transporter-like_CS"/>
</dbReference>
<keyword evidence="2" id="KW-0963">Cytoplasm</keyword>
<name>A0ABN5W1J8_9STAP</name>
<protein>
    <recommendedName>
        <fullName evidence="12">UvrABC system protein A</fullName>
    </recommendedName>
    <alternativeName>
        <fullName evidence="13">Excinuclease ABC subunit A</fullName>
    </alternativeName>
</protein>
<keyword evidence="6" id="KW-0228">DNA excision</keyword>
<dbReference type="InterPro" id="IPR027417">
    <property type="entry name" value="P-loop_NTPase"/>
</dbReference>
<dbReference type="RefSeq" id="WP_002444735.1">
    <property type="nucleotide sequence ID" value="NZ_AP018585.1"/>
</dbReference>
<keyword evidence="16" id="KW-1185">Reference proteome</keyword>
<dbReference type="GeneID" id="58049977"/>
<feature type="domain" description="ABC transporter" evidence="14">
    <location>
        <begin position="448"/>
        <end position="747"/>
    </location>
</feature>
<evidence type="ECO:0000256" key="13">
    <source>
        <dbReference type="ARBA" id="ARBA00042156"/>
    </source>
</evidence>
<dbReference type="InterPro" id="IPR003593">
    <property type="entry name" value="AAA+_ATPase"/>
</dbReference>
<feature type="domain" description="ABC transporter" evidence="14">
    <location>
        <begin position="1"/>
        <end position="440"/>
    </location>
</feature>
<organism evidence="15 16">
    <name type="scientific">Staphylococcus caprae</name>
    <dbReference type="NCBI Taxonomy" id="29380"/>
    <lineage>
        <taxon>Bacteria</taxon>
        <taxon>Bacillati</taxon>
        <taxon>Bacillota</taxon>
        <taxon>Bacilli</taxon>
        <taxon>Bacillales</taxon>
        <taxon>Staphylococcaceae</taxon>
        <taxon>Staphylococcus</taxon>
    </lineage>
</organism>
<dbReference type="CDD" id="cd03270">
    <property type="entry name" value="ABC_UvrA_I"/>
    <property type="match status" value="1"/>
</dbReference>
<evidence type="ECO:0000256" key="3">
    <source>
        <dbReference type="ARBA" id="ARBA00022737"/>
    </source>
</evidence>
<dbReference type="Gene3D" id="1.20.1580.10">
    <property type="entry name" value="ABC transporter ATPase like domain"/>
    <property type="match status" value="2"/>
</dbReference>
<dbReference type="Pfam" id="PF00005">
    <property type="entry name" value="ABC_tran"/>
    <property type="match status" value="1"/>
</dbReference>
<reference evidence="15 16" key="1">
    <citation type="submission" date="2018-05" db="EMBL/GenBank/DDBJ databases">
        <title>Complete genome sequencing of three human clinical isolates of Staphylococcus caprae reveals virulence factors similar to those of S. epidermidis and S. capitis.</title>
        <authorList>
            <person name="Watanabe S."/>
            <person name="Cui L."/>
        </authorList>
    </citation>
    <scope>NUCLEOTIDE SEQUENCE [LARGE SCALE GENOMIC DNA]</scope>
    <source>
        <strain evidence="15 16">JMUB590</strain>
    </source>
</reference>
<evidence type="ECO:0000256" key="10">
    <source>
        <dbReference type="ARBA" id="ARBA00023204"/>
    </source>
</evidence>
<evidence type="ECO:0000256" key="11">
    <source>
        <dbReference type="ARBA" id="ARBA00038000"/>
    </source>
</evidence>
<evidence type="ECO:0000256" key="6">
    <source>
        <dbReference type="ARBA" id="ARBA00022769"/>
    </source>
</evidence>
<comment type="similarity">
    <text evidence="11">Belongs to the ABC transporter superfamily. UvrA family.</text>
</comment>
<gene>
    <name evidence="15" type="ORF">JMUB590_0197</name>
</gene>
<evidence type="ECO:0000256" key="8">
    <source>
        <dbReference type="ARBA" id="ARBA00022881"/>
    </source>
</evidence>
<dbReference type="PROSITE" id="PS50893">
    <property type="entry name" value="ABC_TRANSPORTER_2"/>
    <property type="match status" value="2"/>
</dbReference>
<evidence type="ECO:0000256" key="5">
    <source>
        <dbReference type="ARBA" id="ARBA00022763"/>
    </source>
</evidence>
<keyword evidence="8" id="KW-0267">Excision nuclease</keyword>
<dbReference type="Gene3D" id="1.10.8.280">
    <property type="entry name" value="ABC transporter ATPase domain-like"/>
    <property type="match status" value="1"/>
</dbReference>
<keyword evidence="10" id="KW-0234">DNA repair</keyword>
<evidence type="ECO:0000256" key="4">
    <source>
        <dbReference type="ARBA" id="ARBA00022741"/>
    </source>
</evidence>
<sequence length="752" mass="84239">MSNIEILGAKQNNLKNIDVSIPKHQLTVFTGRSGSGKSSLVFNTIAAESERLLNETYSSYVQHQLTQYEKPNVDQINHLPVAMIINQKRLGGNSRSTVGTISDIYASVRLLWSRIGEPFVGYSDIFSFNNPKGMCDTCSGLGYVEDIDLNELLDFDKSLNEDAIKFPSFRPDSWRGKRYLYTGLFDNDKKLKDYTKEEMDTFLYTEPTKLKNPPSNWPRTAKFEGLIHRFRRSFLLNDNFEKKRFKADIDRVVSKHECPSCHGKRLNDKVLSCKINGVNIADFTDLPIDDAVHFLENINSNTAKVIIEPLKQQLQALSYIGLNYLTLSRETTSLSGGESQRIKLIRHLNSPLSDLVYIIDEPSVGLHPEDIQRINDMIQSLKEKGNTVLVVEHDPDVIQTADHVIDIGPNAGKDGGEIMFEGTYDGLLQSQTSTGKALNKRHNLKENPRTTSEMFHIKDISRNNLNHISTQLPKQAMTVVTGVAGSGKSSLISAAFEHDDCAIFIDQKPPHASNRSNLLTYLNIFDDVRSFFSQHTGMKKSMFSYNSEGACPECHGKGVIKTELAFMPDFSQICEMCNGTRYRPEVLEATVDGNSIADILALTVSEAIAQFDGQESITRPLQALANTGLNYMTLGQSLDTLSGGEIQRVKLSRYLTEDVHDQIFIFDEPTTGLHEDDLPVLIDCFNHLIEQGNTVILIEHNLTMMTQADWFIDIGPYAGDKGGQLLYSGQPAGLLKIKNSVTAKHLNRYIHK</sequence>
<dbReference type="PANTHER" id="PTHR43152:SF1">
    <property type="entry name" value="UVRA PROTEIN"/>
    <property type="match status" value="1"/>
</dbReference>
<evidence type="ECO:0000259" key="14">
    <source>
        <dbReference type="PROSITE" id="PS50893"/>
    </source>
</evidence>
<evidence type="ECO:0000256" key="12">
    <source>
        <dbReference type="ARBA" id="ARBA00039316"/>
    </source>
</evidence>
<dbReference type="PANTHER" id="PTHR43152">
    <property type="entry name" value="UVRABC SYSTEM PROTEIN A"/>
    <property type="match status" value="1"/>
</dbReference>
<keyword evidence="7" id="KW-0067">ATP-binding</keyword>
<dbReference type="SUPFAM" id="SSF52540">
    <property type="entry name" value="P-loop containing nucleoside triphosphate hydrolases"/>
    <property type="match status" value="2"/>
</dbReference>
<keyword evidence="5" id="KW-0227">DNA damage</keyword>
<dbReference type="SMART" id="SM00382">
    <property type="entry name" value="AAA"/>
    <property type="match status" value="2"/>
</dbReference>
<keyword evidence="4" id="KW-0547">Nucleotide-binding</keyword>
<dbReference type="Proteomes" id="UP000274772">
    <property type="component" value="Chromosome"/>
</dbReference>
<accession>A0ABN5W1J8</accession>
<evidence type="ECO:0000256" key="1">
    <source>
        <dbReference type="ARBA" id="ARBA00004496"/>
    </source>
</evidence>
<dbReference type="InterPro" id="IPR003439">
    <property type="entry name" value="ABC_transporter-like_ATP-bd"/>
</dbReference>
<evidence type="ECO:0000313" key="15">
    <source>
        <dbReference type="EMBL" id="BBD91307.1"/>
    </source>
</evidence>
<dbReference type="PROSITE" id="PS00211">
    <property type="entry name" value="ABC_TRANSPORTER_1"/>
    <property type="match status" value="1"/>
</dbReference>